<dbReference type="InterPro" id="IPR002559">
    <property type="entry name" value="Transposase_11"/>
</dbReference>
<dbReference type="EMBL" id="JSAM01000071">
    <property type="protein sequence ID" value="KIA77665.1"/>
    <property type="molecule type" value="Genomic_DNA"/>
</dbReference>
<sequence>MILAPFQRSRIMLDQSIQSSSIMIHFSVLTDPRKPRNQLYSVYDLISTAILATLCSADDYYSISLWAKTNLDWLQSVGICEEGAPSHDTYERFFKFLDPEIFRECFIGWTQTIAQSFGGVIAIDGKTLCNSGDSSQDPIHMVSAFAAENSLILGQLKCKNKGQELETIQRLLKVLDIKDAIVTIDAAGCHKVVIEQIRNQGGDYLIALKGNQGNLHAEAMNFFGQALLVTPEEADCDYWRIEETSRGRHEIREVWATDDLSWLPQKDDWLDLRSLMCLRLTKTVKGKQTQETRYYISNLRADAEKLGKAARNHWSIENNLHWQLDVAYREDLSRVRKGNGAENLSVVRRTTLNLLKEDKVTKVGIKNRRLKAGWDRQYLLSIIGVN</sequence>
<evidence type="ECO:0000259" key="1">
    <source>
        <dbReference type="Pfam" id="PF01609"/>
    </source>
</evidence>
<protein>
    <recommendedName>
        <fullName evidence="5">ISAs1 family transposase</fullName>
    </recommendedName>
</protein>
<reference evidence="3 4" key="1">
    <citation type="journal article" date="2014" name="Mol. Biol. Evol.">
        <title>Massive expansion of Ubiquitination-related gene families within the Chlamydiae.</title>
        <authorList>
            <person name="Domman D."/>
            <person name="Collingro A."/>
            <person name="Lagkouvardos I."/>
            <person name="Gehre L."/>
            <person name="Weinmaier T."/>
            <person name="Rattei T."/>
            <person name="Subtil A."/>
            <person name="Horn M."/>
        </authorList>
    </citation>
    <scope>NUCLEOTIDE SEQUENCE [LARGE SCALE GENOMIC DNA]</scope>
    <source>
        <strain evidence="3 4">OEW1</strain>
    </source>
</reference>
<dbReference type="Proteomes" id="UP000031307">
    <property type="component" value="Unassembled WGS sequence"/>
</dbReference>
<proteinExistence type="predicted"/>
<dbReference type="GO" id="GO:0006313">
    <property type="term" value="P:DNA transposition"/>
    <property type="evidence" value="ECO:0007669"/>
    <property type="project" value="InterPro"/>
</dbReference>
<dbReference type="PANTHER" id="PTHR30298:SF0">
    <property type="entry name" value="PROTEIN YBFL-RELATED"/>
    <property type="match status" value="1"/>
</dbReference>
<feature type="domain" description="H repeat-associated protein N-terminal" evidence="2">
    <location>
        <begin position="25"/>
        <end position="110"/>
    </location>
</feature>
<dbReference type="NCBIfam" id="NF033564">
    <property type="entry name" value="transpos_ISAs1"/>
    <property type="match status" value="1"/>
</dbReference>
<evidence type="ECO:0000313" key="4">
    <source>
        <dbReference type="Proteomes" id="UP000031307"/>
    </source>
</evidence>
<dbReference type="GO" id="GO:0004803">
    <property type="term" value="F:transposase activity"/>
    <property type="evidence" value="ECO:0007669"/>
    <property type="project" value="InterPro"/>
</dbReference>
<comment type="caution">
    <text evidence="3">The sequence shown here is derived from an EMBL/GenBank/DDBJ whole genome shotgun (WGS) entry which is preliminary data.</text>
</comment>
<organism evidence="3 4">
    <name type="scientific">Parachlamydia acanthamoebae</name>
    <dbReference type="NCBI Taxonomy" id="83552"/>
    <lineage>
        <taxon>Bacteria</taxon>
        <taxon>Pseudomonadati</taxon>
        <taxon>Chlamydiota</taxon>
        <taxon>Chlamydiia</taxon>
        <taxon>Parachlamydiales</taxon>
        <taxon>Parachlamydiaceae</taxon>
        <taxon>Parachlamydia</taxon>
    </lineage>
</organism>
<dbReference type="GO" id="GO:0003677">
    <property type="term" value="F:DNA binding"/>
    <property type="evidence" value="ECO:0007669"/>
    <property type="project" value="InterPro"/>
</dbReference>
<evidence type="ECO:0000313" key="3">
    <source>
        <dbReference type="EMBL" id="KIA77665.1"/>
    </source>
</evidence>
<name>A0A0C1C9I1_9BACT</name>
<feature type="domain" description="Transposase IS4-like" evidence="1">
    <location>
        <begin position="119"/>
        <end position="354"/>
    </location>
</feature>
<evidence type="ECO:0008006" key="5">
    <source>
        <dbReference type="Google" id="ProtNLM"/>
    </source>
</evidence>
<evidence type="ECO:0000259" key="2">
    <source>
        <dbReference type="Pfam" id="PF13808"/>
    </source>
</evidence>
<accession>A0A0C1C9I1</accession>
<dbReference type="InterPro" id="IPR032806">
    <property type="entry name" value="YbfD_N"/>
</dbReference>
<dbReference type="Pfam" id="PF01609">
    <property type="entry name" value="DDE_Tnp_1"/>
    <property type="match status" value="1"/>
</dbReference>
<dbReference type="PATRIC" id="fig|83552.4.peg.1196"/>
<dbReference type="InterPro" id="IPR051698">
    <property type="entry name" value="Transposase_11-like"/>
</dbReference>
<dbReference type="PANTHER" id="PTHR30298">
    <property type="entry name" value="H REPEAT-ASSOCIATED PREDICTED TRANSPOSASE"/>
    <property type="match status" value="1"/>
</dbReference>
<gene>
    <name evidence="3" type="primary">ybfL</name>
    <name evidence="3" type="ORF">DB43_GB00270</name>
</gene>
<dbReference type="Pfam" id="PF13808">
    <property type="entry name" value="DDE_Tnp_1_assoc"/>
    <property type="match status" value="1"/>
</dbReference>
<dbReference type="AlphaFoldDB" id="A0A0C1C9I1"/>
<dbReference type="InterPro" id="IPR047647">
    <property type="entry name" value="ISAs1_transpos"/>
</dbReference>